<dbReference type="EMBL" id="FNMV01000009">
    <property type="protein sequence ID" value="SDX35602.1"/>
    <property type="molecule type" value="Genomic_DNA"/>
</dbReference>
<dbReference type="RefSeq" id="WP_139262314.1">
    <property type="nucleotide sequence ID" value="NZ_FNMV01000009.1"/>
</dbReference>
<gene>
    <name evidence="2" type="ORF">SAMN05444338_109125</name>
</gene>
<protein>
    <recommendedName>
        <fullName evidence="1">HTH cro/C1-type domain-containing protein</fullName>
    </recommendedName>
</protein>
<evidence type="ECO:0000313" key="3">
    <source>
        <dbReference type="Proteomes" id="UP000198569"/>
    </source>
</evidence>
<dbReference type="Gene3D" id="1.10.260.40">
    <property type="entry name" value="lambda repressor-like DNA-binding domains"/>
    <property type="match status" value="1"/>
</dbReference>
<dbReference type="OrthoDB" id="1162756at2"/>
<reference evidence="3" key="1">
    <citation type="submission" date="2016-10" db="EMBL/GenBank/DDBJ databases">
        <authorList>
            <person name="Varghese N."/>
            <person name="Submissions S."/>
        </authorList>
    </citation>
    <scope>NUCLEOTIDE SEQUENCE [LARGE SCALE GENOMIC DNA]</scope>
    <source>
        <strain evidence="3">DSM 15718</strain>
    </source>
</reference>
<accession>A0A1H3B0Y3</accession>
<dbReference type="STRING" id="229203.SAMN05444338_109125"/>
<dbReference type="SMART" id="SM00530">
    <property type="entry name" value="HTH_XRE"/>
    <property type="match status" value="1"/>
</dbReference>
<name>A0A1H3B0Y3_9FLAO</name>
<feature type="domain" description="HTH cro/C1-type" evidence="1">
    <location>
        <begin position="10"/>
        <end position="64"/>
    </location>
</feature>
<keyword evidence="3" id="KW-1185">Reference proteome</keyword>
<dbReference type="InterPro" id="IPR010982">
    <property type="entry name" value="Lambda_DNA-bd_dom_sf"/>
</dbReference>
<sequence>MIKNYIPENLRYLITLENSSMDEFGVRFELGRGMISQYIRKIAIPKLETIQRICLYFEITIDDFVNKDLSAAKPYAVKQGQLSYSEDKEIEPYVISPRYVELLEKSIQDKEKIIKSLEEKLGVDKSNKTA</sequence>
<dbReference type="SUPFAM" id="SSF47413">
    <property type="entry name" value="lambda repressor-like DNA-binding domains"/>
    <property type="match status" value="1"/>
</dbReference>
<dbReference type="GO" id="GO:0003677">
    <property type="term" value="F:DNA binding"/>
    <property type="evidence" value="ECO:0007669"/>
    <property type="project" value="InterPro"/>
</dbReference>
<dbReference type="CDD" id="cd00093">
    <property type="entry name" value="HTH_XRE"/>
    <property type="match status" value="1"/>
</dbReference>
<dbReference type="Proteomes" id="UP000198569">
    <property type="component" value="Unassembled WGS sequence"/>
</dbReference>
<proteinExistence type="predicted"/>
<evidence type="ECO:0000259" key="1">
    <source>
        <dbReference type="PROSITE" id="PS50943"/>
    </source>
</evidence>
<dbReference type="AlphaFoldDB" id="A0A1H3B0Y3"/>
<dbReference type="InterPro" id="IPR001387">
    <property type="entry name" value="Cro/C1-type_HTH"/>
</dbReference>
<evidence type="ECO:0000313" key="2">
    <source>
        <dbReference type="EMBL" id="SDX35602.1"/>
    </source>
</evidence>
<dbReference type="PROSITE" id="PS50943">
    <property type="entry name" value="HTH_CROC1"/>
    <property type="match status" value="1"/>
</dbReference>
<organism evidence="2 3">
    <name type="scientific">Flavobacterium degerlachei</name>
    <dbReference type="NCBI Taxonomy" id="229203"/>
    <lineage>
        <taxon>Bacteria</taxon>
        <taxon>Pseudomonadati</taxon>
        <taxon>Bacteroidota</taxon>
        <taxon>Flavobacteriia</taxon>
        <taxon>Flavobacteriales</taxon>
        <taxon>Flavobacteriaceae</taxon>
        <taxon>Flavobacterium</taxon>
    </lineage>
</organism>